<evidence type="ECO:0000313" key="2">
    <source>
        <dbReference type="EMBL" id="ADU20716.1"/>
    </source>
</evidence>
<keyword evidence="1" id="KW-0472">Membrane</keyword>
<feature type="transmembrane region" description="Helical" evidence="1">
    <location>
        <begin position="6"/>
        <end position="23"/>
    </location>
</feature>
<dbReference type="RefSeq" id="WP_013496908.1">
    <property type="nucleotide sequence ID" value="NC_014833.1"/>
</dbReference>
<protein>
    <submittedName>
        <fullName evidence="2">Uncharacterized protein</fullName>
    </submittedName>
</protein>
<evidence type="ECO:0000313" key="3">
    <source>
        <dbReference type="Proteomes" id="UP000006919"/>
    </source>
</evidence>
<organism evidence="2 3">
    <name type="scientific">Ruminococcus albus (strain ATCC 27210 / DSM 20455 / JCM 14654 / NCDO 2250 / 7)</name>
    <dbReference type="NCBI Taxonomy" id="697329"/>
    <lineage>
        <taxon>Bacteria</taxon>
        <taxon>Bacillati</taxon>
        <taxon>Bacillota</taxon>
        <taxon>Clostridia</taxon>
        <taxon>Eubacteriales</taxon>
        <taxon>Oscillospiraceae</taxon>
        <taxon>Ruminococcus</taxon>
    </lineage>
</organism>
<dbReference type="KEGG" id="ral:Rumal_0156"/>
<dbReference type="AlphaFoldDB" id="E6UCC4"/>
<dbReference type="HOGENOM" id="CLU_2865086_0_0_9"/>
<keyword evidence="1" id="KW-0812">Transmembrane</keyword>
<evidence type="ECO:0000256" key="1">
    <source>
        <dbReference type="SAM" id="Phobius"/>
    </source>
</evidence>
<sequence length="64" mass="7349">MAGTFCLGIFGIVFLIIDIYCIIKMVEFFSIKKNGVCCSGKAIRLDKAFSKARYVYTPWYEYTT</sequence>
<name>E6UCC4_RUMA7</name>
<dbReference type="EMBL" id="CP002403">
    <property type="protein sequence ID" value="ADU20716.1"/>
    <property type="molecule type" value="Genomic_DNA"/>
</dbReference>
<keyword evidence="1" id="KW-1133">Transmembrane helix</keyword>
<dbReference type="Proteomes" id="UP000006919">
    <property type="component" value="Chromosome"/>
</dbReference>
<reference evidence="2 3" key="1">
    <citation type="journal article" date="2011" name="J. Bacteriol.">
        <title>Complete genome of the cellulolytic ruminal bacterium Ruminococcus albus 7.</title>
        <authorList>
            <person name="Suen G."/>
            <person name="Stevenson D.M."/>
            <person name="Bruce D.C."/>
            <person name="Chertkov O."/>
            <person name="Copeland A."/>
            <person name="Cheng J.F."/>
            <person name="Detter C."/>
            <person name="Detter J.C."/>
            <person name="Goodwin L.A."/>
            <person name="Han C.S."/>
            <person name="Hauser L.J."/>
            <person name="Ivanova N.N."/>
            <person name="Kyrpides N.C."/>
            <person name="Land M.L."/>
            <person name="Lapidus A."/>
            <person name="Lucas S."/>
            <person name="Ovchinnikova G."/>
            <person name="Pitluck S."/>
            <person name="Tapia R."/>
            <person name="Woyke T."/>
            <person name="Boyum J."/>
            <person name="Mead D."/>
            <person name="Weimer P.J."/>
        </authorList>
    </citation>
    <scope>NUCLEOTIDE SEQUENCE [LARGE SCALE GENOMIC DNA]</scope>
    <source>
        <strain evidence="3">ATCC 27210 / DSM 20455 / JCM 14654 / NCDO 2250 / 7</strain>
    </source>
</reference>
<proteinExistence type="predicted"/>
<gene>
    <name evidence="2" type="ordered locus">Rumal_0156</name>
</gene>
<accession>E6UCC4</accession>